<reference evidence="2" key="1">
    <citation type="submission" date="2020-10" db="EMBL/GenBank/DDBJ databases">
        <authorList>
            <person name="Gilroy R."/>
        </authorList>
    </citation>
    <scope>NUCLEOTIDE SEQUENCE</scope>
    <source>
        <strain evidence="2">USAMLcec3-3695</strain>
    </source>
</reference>
<protein>
    <submittedName>
        <fullName evidence="2">Ribbon-helix-helix protein, CopG family</fullName>
    </submittedName>
</protein>
<gene>
    <name evidence="2" type="ORF">IAA61_00435</name>
</gene>
<dbReference type="AlphaFoldDB" id="A0A9D1M9W5"/>
<dbReference type="EMBL" id="DVNB01000003">
    <property type="protein sequence ID" value="HIU56259.1"/>
    <property type="molecule type" value="Genomic_DNA"/>
</dbReference>
<evidence type="ECO:0000313" key="2">
    <source>
        <dbReference type="EMBL" id="HIU56259.1"/>
    </source>
</evidence>
<name>A0A9D1M9W5_9FIRM</name>
<organism evidence="2 3">
    <name type="scientific">Candidatus Ornithomonoglobus merdipullorum</name>
    <dbReference type="NCBI Taxonomy" id="2840895"/>
    <lineage>
        <taxon>Bacteria</taxon>
        <taxon>Bacillati</taxon>
        <taxon>Bacillota</taxon>
        <taxon>Clostridia</taxon>
        <taxon>Candidatus Ornithomonoglobus</taxon>
    </lineage>
</organism>
<dbReference type="Proteomes" id="UP000824109">
    <property type="component" value="Unassembled WGS sequence"/>
</dbReference>
<comment type="caution">
    <text evidence="2">The sequence shown here is derived from an EMBL/GenBank/DDBJ whole genome shotgun (WGS) entry which is preliminary data.</text>
</comment>
<dbReference type="InterPro" id="IPR013321">
    <property type="entry name" value="Arc_rbn_hlx_hlx"/>
</dbReference>
<reference evidence="2" key="2">
    <citation type="journal article" date="2021" name="PeerJ">
        <title>Extensive microbial diversity within the chicken gut microbiome revealed by metagenomics and culture.</title>
        <authorList>
            <person name="Gilroy R."/>
            <person name="Ravi A."/>
            <person name="Getino M."/>
            <person name="Pursley I."/>
            <person name="Horton D.L."/>
            <person name="Alikhan N.F."/>
            <person name="Baker D."/>
            <person name="Gharbi K."/>
            <person name="Hall N."/>
            <person name="Watson M."/>
            <person name="Adriaenssens E.M."/>
            <person name="Foster-Nyarko E."/>
            <person name="Jarju S."/>
            <person name="Secka A."/>
            <person name="Antonio M."/>
            <person name="Oren A."/>
            <person name="Chaudhuri R.R."/>
            <person name="La Ragione R."/>
            <person name="Hildebrand F."/>
            <person name="Pallen M.J."/>
        </authorList>
    </citation>
    <scope>NUCLEOTIDE SEQUENCE</scope>
    <source>
        <strain evidence="2">USAMLcec3-3695</strain>
    </source>
</reference>
<accession>A0A9D1M9W5</accession>
<dbReference type="Pfam" id="PF01402">
    <property type="entry name" value="RHH_1"/>
    <property type="match status" value="1"/>
</dbReference>
<evidence type="ECO:0000313" key="3">
    <source>
        <dbReference type="Proteomes" id="UP000824109"/>
    </source>
</evidence>
<proteinExistence type="predicted"/>
<evidence type="ECO:0000259" key="1">
    <source>
        <dbReference type="Pfam" id="PF01402"/>
    </source>
</evidence>
<dbReference type="Gene3D" id="1.10.1220.10">
    <property type="entry name" value="Met repressor-like"/>
    <property type="match status" value="1"/>
</dbReference>
<dbReference type="InterPro" id="IPR010985">
    <property type="entry name" value="Ribbon_hlx_hlx"/>
</dbReference>
<sequence length="60" mass="6859">MANKPIKIKKRGDDGYKTISVRMKEGVLEKIDQLAQESNRSRNELINIILESSIDDVEID</sequence>
<feature type="domain" description="Ribbon-helix-helix protein CopG" evidence="1">
    <location>
        <begin position="17"/>
        <end position="46"/>
    </location>
</feature>
<dbReference type="SUPFAM" id="SSF47598">
    <property type="entry name" value="Ribbon-helix-helix"/>
    <property type="match status" value="1"/>
</dbReference>
<dbReference type="InterPro" id="IPR002145">
    <property type="entry name" value="CopG"/>
</dbReference>
<dbReference type="GO" id="GO:0006355">
    <property type="term" value="P:regulation of DNA-templated transcription"/>
    <property type="evidence" value="ECO:0007669"/>
    <property type="project" value="InterPro"/>
</dbReference>